<comment type="similarity">
    <text evidence="1">Belongs to the Fmt family.</text>
</comment>
<dbReference type="Pfam" id="PF00551">
    <property type="entry name" value="Formyl_trans_N"/>
    <property type="match status" value="1"/>
</dbReference>
<dbReference type="SUPFAM" id="SSF53328">
    <property type="entry name" value="Formyltransferase"/>
    <property type="match status" value="1"/>
</dbReference>
<proteinExistence type="inferred from homology"/>
<evidence type="ECO:0000259" key="6">
    <source>
        <dbReference type="Pfam" id="PF00551"/>
    </source>
</evidence>
<dbReference type="EC" id="2.1.2.9" evidence="2"/>
<sequence>MQKPSVVFFGTPQIAADTLEYLINHEFRVKVVISQPDRPKGRGLHTEKTPVKLTAERYGISVYQPEKLRTADFTELLKSFNADFFAVIAYGRILSKDILQIPHQACLNIHYSLLPRYRGAAPVHFTLINGDTETGVTVIKMDEGMDTGDIVGVRRLPVSEEDRLASLGNKLTLPGAELLAEVMQNYVQITPVPQMHAAATYTGKITADMSHICWSDSANTHPNLFRALHPSPGIFFMYKERRIKITDLRTAPEHIGTHKGYGAGGQEAENYKYGQVISVGKDGILIACGEGVLSLLQLKPEGKNDMPAGDFANGYGIKPGDCLHENRTEENK</sequence>
<dbReference type="InterPro" id="IPR005794">
    <property type="entry name" value="Fmt"/>
</dbReference>
<dbReference type="InterPro" id="IPR011034">
    <property type="entry name" value="Formyl_transferase-like_C_sf"/>
</dbReference>
<dbReference type="InterPro" id="IPR044135">
    <property type="entry name" value="Met-tRNA-FMT_C"/>
</dbReference>
<dbReference type="EMBL" id="JAEAOA010000799">
    <property type="protein sequence ID" value="KAK3586174.1"/>
    <property type="molecule type" value="Genomic_DNA"/>
</dbReference>
<dbReference type="GO" id="GO:0005829">
    <property type="term" value="C:cytosol"/>
    <property type="evidence" value="ECO:0007669"/>
    <property type="project" value="TreeGrafter"/>
</dbReference>
<comment type="caution">
    <text evidence="8">The sequence shown here is derived from an EMBL/GenBank/DDBJ whole genome shotgun (WGS) entry which is preliminary data.</text>
</comment>
<reference evidence="8" key="1">
    <citation type="journal article" date="2021" name="Genome Biol. Evol.">
        <title>A High-Quality Reference Genome for a Parasitic Bivalve with Doubly Uniparental Inheritance (Bivalvia: Unionida).</title>
        <authorList>
            <person name="Smith C.H."/>
        </authorList>
    </citation>
    <scope>NUCLEOTIDE SEQUENCE</scope>
    <source>
        <strain evidence="8">CHS0354</strain>
    </source>
</reference>
<organism evidence="8 9">
    <name type="scientific">Potamilus streckersoni</name>
    <dbReference type="NCBI Taxonomy" id="2493646"/>
    <lineage>
        <taxon>Eukaryota</taxon>
        <taxon>Metazoa</taxon>
        <taxon>Spiralia</taxon>
        <taxon>Lophotrochozoa</taxon>
        <taxon>Mollusca</taxon>
        <taxon>Bivalvia</taxon>
        <taxon>Autobranchia</taxon>
        <taxon>Heteroconchia</taxon>
        <taxon>Palaeoheterodonta</taxon>
        <taxon>Unionida</taxon>
        <taxon>Unionoidea</taxon>
        <taxon>Unionidae</taxon>
        <taxon>Ambleminae</taxon>
        <taxon>Lampsilini</taxon>
        <taxon>Potamilus</taxon>
    </lineage>
</organism>
<evidence type="ECO:0000256" key="2">
    <source>
        <dbReference type="ARBA" id="ARBA00012261"/>
    </source>
</evidence>
<accession>A0AAE0S6Q6</accession>
<keyword evidence="4" id="KW-0808">Transferase</keyword>
<evidence type="ECO:0000256" key="1">
    <source>
        <dbReference type="ARBA" id="ARBA00010699"/>
    </source>
</evidence>
<dbReference type="AlphaFoldDB" id="A0AAE0S6Q6"/>
<dbReference type="HAMAP" id="MF_00182">
    <property type="entry name" value="Formyl_trans"/>
    <property type="match status" value="1"/>
</dbReference>
<reference evidence="8" key="3">
    <citation type="submission" date="2023-05" db="EMBL/GenBank/DDBJ databases">
        <authorList>
            <person name="Smith C.H."/>
        </authorList>
    </citation>
    <scope>NUCLEOTIDE SEQUENCE</scope>
    <source>
        <strain evidence="8">CHS0354</strain>
        <tissue evidence="8">Mantle</tissue>
    </source>
</reference>
<feature type="domain" description="Formyl transferase C-terminal" evidence="7">
    <location>
        <begin position="204"/>
        <end position="315"/>
    </location>
</feature>
<dbReference type="CDD" id="cd08704">
    <property type="entry name" value="Met_tRNA_FMT_C"/>
    <property type="match status" value="1"/>
</dbReference>
<reference evidence="8" key="2">
    <citation type="journal article" date="2021" name="Genome Biol. Evol.">
        <title>Developing a high-quality reference genome for a parasitic bivalve with doubly uniparental inheritance (Bivalvia: Unionida).</title>
        <authorList>
            <person name="Smith C.H."/>
        </authorList>
    </citation>
    <scope>NUCLEOTIDE SEQUENCE</scope>
    <source>
        <strain evidence="8">CHS0354</strain>
        <tissue evidence="8">Mantle</tissue>
    </source>
</reference>
<dbReference type="InterPro" id="IPR001555">
    <property type="entry name" value="GART_AS"/>
</dbReference>
<evidence type="ECO:0000313" key="9">
    <source>
        <dbReference type="Proteomes" id="UP001195483"/>
    </source>
</evidence>
<dbReference type="NCBIfam" id="TIGR00460">
    <property type="entry name" value="fmt"/>
    <property type="match status" value="1"/>
</dbReference>
<dbReference type="InterPro" id="IPR036477">
    <property type="entry name" value="Formyl_transf_N_sf"/>
</dbReference>
<evidence type="ECO:0000313" key="8">
    <source>
        <dbReference type="EMBL" id="KAK3586174.1"/>
    </source>
</evidence>
<dbReference type="Pfam" id="PF02911">
    <property type="entry name" value="Formyl_trans_C"/>
    <property type="match status" value="1"/>
</dbReference>
<dbReference type="PANTHER" id="PTHR11138">
    <property type="entry name" value="METHIONYL-TRNA FORMYLTRANSFERASE"/>
    <property type="match status" value="1"/>
</dbReference>
<keyword evidence="5" id="KW-0648">Protein biosynthesis</keyword>
<evidence type="ECO:0000256" key="4">
    <source>
        <dbReference type="ARBA" id="ARBA00022679"/>
    </source>
</evidence>
<dbReference type="InterPro" id="IPR041711">
    <property type="entry name" value="Met-tRNA-FMT_N"/>
</dbReference>
<dbReference type="CDD" id="cd08646">
    <property type="entry name" value="FMT_core_Met-tRNA-FMT_N"/>
    <property type="match status" value="1"/>
</dbReference>
<keyword evidence="9" id="KW-1185">Reference proteome</keyword>
<dbReference type="InterPro" id="IPR005793">
    <property type="entry name" value="Formyl_trans_C"/>
</dbReference>
<protein>
    <recommendedName>
        <fullName evidence="3">Methionyl-tRNA formyltransferase, mitochondrial</fullName>
        <ecNumber evidence="2">2.1.2.9</ecNumber>
    </recommendedName>
</protein>
<evidence type="ECO:0000259" key="7">
    <source>
        <dbReference type="Pfam" id="PF02911"/>
    </source>
</evidence>
<dbReference type="GO" id="GO:0004479">
    <property type="term" value="F:methionyl-tRNA formyltransferase activity"/>
    <property type="evidence" value="ECO:0007669"/>
    <property type="project" value="UniProtKB-EC"/>
</dbReference>
<dbReference type="PROSITE" id="PS00373">
    <property type="entry name" value="GART"/>
    <property type="match status" value="1"/>
</dbReference>
<dbReference type="Gene3D" id="3.40.50.12230">
    <property type="match status" value="1"/>
</dbReference>
<name>A0AAE0S6Q6_9BIVA</name>
<dbReference type="PANTHER" id="PTHR11138:SF5">
    <property type="entry name" value="METHIONYL-TRNA FORMYLTRANSFERASE, MITOCHONDRIAL"/>
    <property type="match status" value="1"/>
</dbReference>
<dbReference type="InterPro" id="IPR002376">
    <property type="entry name" value="Formyl_transf_N"/>
</dbReference>
<feature type="domain" description="Formyl transferase N-terminal" evidence="6">
    <location>
        <begin position="6"/>
        <end position="182"/>
    </location>
</feature>
<dbReference type="Proteomes" id="UP001195483">
    <property type="component" value="Unassembled WGS sequence"/>
</dbReference>
<evidence type="ECO:0000256" key="5">
    <source>
        <dbReference type="ARBA" id="ARBA00022917"/>
    </source>
</evidence>
<gene>
    <name evidence="8" type="ORF">CHS0354_013124</name>
</gene>
<dbReference type="SUPFAM" id="SSF50486">
    <property type="entry name" value="FMT C-terminal domain-like"/>
    <property type="match status" value="1"/>
</dbReference>
<evidence type="ECO:0000256" key="3">
    <source>
        <dbReference type="ARBA" id="ARBA00014185"/>
    </source>
</evidence>